<keyword evidence="1" id="KW-0175">Coiled coil</keyword>
<gene>
    <name evidence="3" type="ORF">CKA38_03705</name>
</gene>
<dbReference type="AlphaFoldDB" id="A0A2U8E197"/>
<organism evidence="3 4">
    <name type="scientific">Ereboglobus luteus</name>
    <dbReference type="NCBI Taxonomy" id="1796921"/>
    <lineage>
        <taxon>Bacteria</taxon>
        <taxon>Pseudomonadati</taxon>
        <taxon>Verrucomicrobiota</taxon>
        <taxon>Opitutia</taxon>
        <taxon>Opitutales</taxon>
        <taxon>Opitutaceae</taxon>
        <taxon>Ereboglobus</taxon>
    </lineage>
</organism>
<evidence type="ECO:0000256" key="2">
    <source>
        <dbReference type="SAM" id="Phobius"/>
    </source>
</evidence>
<keyword evidence="2" id="KW-0472">Membrane</keyword>
<keyword evidence="4" id="KW-1185">Reference proteome</keyword>
<feature type="coiled-coil region" evidence="1">
    <location>
        <begin position="185"/>
        <end position="233"/>
    </location>
</feature>
<dbReference type="Proteomes" id="UP000244896">
    <property type="component" value="Chromosome"/>
</dbReference>
<dbReference type="KEGG" id="elut:CKA38_03705"/>
<dbReference type="RefSeq" id="WP_108824282.1">
    <property type="nucleotide sequence ID" value="NZ_CP023004.1"/>
</dbReference>
<evidence type="ECO:0000313" key="3">
    <source>
        <dbReference type="EMBL" id="AWI08474.1"/>
    </source>
</evidence>
<evidence type="ECO:0000256" key="1">
    <source>
        <dbReference type="SAM" id="Coils"/>
    </source>
</evidence>
<evidence type="ECO:0000313" key="4">
    <source>
        <dbReference type="Proteomes" id="UP000244896"/>
    </source>
</evidence>
<sequence>MSNEPTQMTQFQQKAQLRLQEMEVEWRRTLFERFRTICREEMMDVVKALLESMHNPQDLEQKISEMQERANTNQMELFTTVTQTSEEVRNLAKKLEQPQASDPQVLETITKGQEAISKEVTTKQDETTRIIQEDVRQSAQLSRSTLWKAVAITAVACILLCAGAVASLRLLSGSSLVSQADLKARDTALAQKAAAQAEVKALEAEKTKGSEEVKRLTAQSEALKAEIRQTTATQSSLAANLSAMQQQVTQLQQIQEQFRFKLVKGEAGGVFVEVPPEAQTFQYMDRTFIQVK</sequence>
<accession>A0A2U8E197</accession>
<dbReference type="EMBL" id="CP023004">
    <property type="protein sequence ID" value="AWI08474.1"/>
    <property type="molecule type" value="Genomic_DNA"/>
</dbReference>
<feature type="transmembrane region" description="Helical" evidence="2">
    <location>
        <begin position="146"/>
        <end position="168"/>
    </location>
</feature>
<dbReference type="OrthoDB" id="194469at2"/>
<proteinExistence type="predicted"/>
<keyword evidence="2" id="KW-1133">Transmembrane helix</keyword>
<reference evidence="3 4" key="1">
    <citation type="journal article" date="2018" name="Syst. Appl. Microbiol.">
        <title>Ereboglobus luteus gen. nov. sp. nov. from cockroach guts, and new insights into the oxygen relationship of the genera Opitutus and Didymococcus (Verrucomicrobia: Opitutaceae).</title>
        <authorList>
            <person name="Tegtmeier D."/>
            <person name="Belitz A."/>
            <person name="Radek R."/>
            <person name="Heimerl T."/>
            <person name="Brune A."/>
        </authorList>
    </citation>
    <scope>NUCLEOTIDE SEQUENCE [LARGE SCALE GENOMIC DNA]</scope>
    <source>
        <strain evidence="3 4">Ho45</strain>
    </source>
</reference>
<name>A0A2U8E197_9BACT</name>
<protein>
    <submittedName>
        <fullName evidence="3">Uncharacterized protein</fullName>
    </submittedName>
</protein>
<keyword evidence="2" id="KW-0812">Transmembrane</keyword>